<dbReference type="PANTHER" id="PTHR41694:SF3">
    <property type="entry name" value="RNA-DIRECTED DNA POLYMERASE-RELATED"/>
    <property type="match status" value="1"/>
</dbReference>
<proteinExistence type="predicted"/>
<evidence type="ECO:0000259" key="8">
    <source>
        <dbReference type="PROSITE" id="PS50879"/>
    </source>
</evidence>
<keyword evidence="5" id="KW-0378">Hydrolase</keyword>
<dbReference type="GO" id="GO:0035613">
    <property type="term" value="F:RNA stem-loop binding"/>
    <property type="evidence" value="ECO:0007669"/>
    <property type="project" value="TreeGrafter"/>
</dbReference>
<dbReference type="PROSITE" id="PS50175">
    <property type="entry name" value="ASP_PROT_RETROV"/>
    <property type="match status" value="1"/>
</dbReference>
<evidence type="ECO:0000256" key="4">
    <source>
        <dbReference type="ARBA" id="ARBA00022759"/>
    </source>
</evidence>
<evidence type="ECO:0000259" key="7">
    <source>
        <dbReference type="PROSITE" id="PS50175"/>
    </source>
</evidence>
<dbReference type="InterPro" id="IPR021109">
    <property type="entry name" value="Peptidase_aspartic_dom_sf"/>
</dbReference>
<feature type="domain" description="Peptidase A2" evidence="7">
    <location>
        <begin position="83"/>
        <end position="121"/>
    </location>
</feature>
<dbReference type="GO" id="GO:0006508">
    <property type="term" value="P:proteolysis"/>
    <property type="evidence" value="ECO:0007669"/>
    <property type="project" value="InterPro"/>
</dbReference>
<dbReference type="Proteomes" id="UP000269221">
    <property type="component" value="Unassembled WGS sequence"/>
</dbReference>
<evidence type="ECO:0000256" key="1">
    <source>
        <dbReference type="ARBA" id="ARBA00022679"/>
    </source>
</evidence>
<dbReference type="GO" id="GO:0004523">
    <property type="term" value="F:RNA-DNA hybrid ribonuclease activity"/>
    <property type="evidence" value="ECO:0007669"/>
    <property type="project" value="InterPro"/>
</dbReference>
<evidence type="ECO:0000313" key="10">
    <source>
        <dbReference type="Proteomes" id="UP000269221"/>
    </source>
</evidence>
<dbReference type="PROSITE" id="PS00141">
    <property type="entry name" value="ASP_PROTEASE"/>
    <property type="match status" value="1"/>
</dbReference>
<dbReference type="PROSITE" id="PS50879">
    <property type="entry name" value="RNASE_H_1"/>
    <property type="match status" value="1"/>
</dbReference>
<evidence type="ECO:0000313" key="9">
    <source>
        <dbReference type="EMBL" id="RMC22196.1"/>
    </source>
</evidence>
<name>A0A3M0LAZ1_HIRRU</name>
<evidence type="ECO:0000256" key="2">
    <source>
        <dbReference type="ARBA" id="ARBA00022695"/>
    </source>
</evidence>
<sequence length="472" mass="53359">MWNCSLWIVSVEYDIFESKWTQLAGRVVAQNTTLGQQDLRRVTGTDELLEQRWQLRTAVLTKDHPEKVCTLSIPGVTPPEIRLCGLLDTGTDIMILSLAVWPPEWPLDLMQTSVTGLAGMGQCYSPRTLTPEARQVLEEVQRAVSASRVYSIDPSIDVTVFITTLDLHPTGIIVQWSDKWSDSLHVLEWVFLPHQPQKTATALFELIAHLIIKYQQQCLQLMGVDPTKIILPVQREDFDWSFANSIYLQSALEKFSGQFTYHLPSHKLLQVAKFTEISLRPKTSQVPVQRPTVSTDGLGRTGKAIVTWRDGSEWQVLEGHEDKSAQLVELRAAVMAFQKFSQEPFNLVTDSAYVADMAQRLGHSVLKEVSNAALFHLLKTMWCAIQARVHPYCILHALDKTHRPRAKVQILVYAGNLQSVFVLTCDCKGKIRPIGKLETVTKMKVIKWMNHRVMTDADDTSDHSDAPSTSRY</sequence>
<dbReference type="AlphaFoldDB" id="A0A3M0LAZ1"/>
<dbReference type="EMBL" id="QRBI01000093">
    <property type="protein sequence ID" value="RMC22196.1"/>
    <property type="molecule type" value="Genomic_DNA"/>
</dbReference>
<dbReference type="Pfam" id="PF00075">
    <property type="entry name" value="RNase_H"/>
    <property type="match status" value="1"/>
</dbReference>
<dbReference type="Gene3D" id="3.30.420.10">
    <property type="entry name" value="Ribonuclease H-like superfamily/Ribonuclease H"/>
    <property type="match status" value="1"/>
</dbReference>
<evidence type="ECO:0000256" key="5">
    <source>
        <dbReference type="ARBA" id="ARBA00022801"/>
    </source>
</evidence>
<dbReference type="Pfam" id="PF00077">
    <property type="entry name" value="RVP"/>
    <property type="match status" value="1"/>
</dbReference>
<keyword evidence="1" id="KW-0808">Transferase</keyword>
<dbReference type="InterPro" id="IPR001995">
    <property type="entry name" value="Peptidase_A2_cat"/>
</dbReference>
<keyword evidence="6" id="KW-0695">RNA-directed DNA polymerase</keyword>
<keyword evidence="3" id="KW-0540">Nuclease</keyword>
<keyword evidence="4" id="KW-0255">Endonuclease</keyword>
<protein>
    <submittedName>
        <fullName evidence="9">Uncharacterized protein</fullName>
    </submittedName>
</protein>
<reference evidence="9 10" key="1">
    <citation type="submission" date="2018-07" db="EMBL/GenBank/DDBJ databases">
        <title>A high quality draft genome assembly of the barn swallow (H. rustica rustica).</title>
        <authorList>
            <person name="Formenti G."/>
            <person name="Chiara M."/>
            <person name="Poveda L."/>
            <person name="Francoijs K.-J."/>
            <person name="Bonisoli-Alquati A."/>
            <person name="Canova L."/>
            <person name="Gianfranceschi L."/>
            <person name="Horner D.S."/>
            <person name="Saino N."/>
        </authorList>
    </citation>
    <scope>NUCLEOTIDE SEQUENCE [LARGE SCALE GENOMIC DNA]</scope>
    <source>
        <strain evidence="9">Chelidonia</strain>
        <tissue evidence="9">Blood</tissue>
    </source>
</reference>
<dbReference type="InterPro" id="IPR018061">
    <property type="entry name" value="Retropepsins"/>
</dbReference>
<keyword evidence="10" id="KW-1185">Reference proteome</keyword>
<feature type="domain" description="RNase H type-1" evidence="8">
    <location>
        <begin position="287"/>
        <end position="428"/>
    </location>
</feature>
<organism evidence="9 10">
    <name type="scientific">Hirundo rustica rustica</name>
    <dbReference type="NCBI Taxonomy" id="333673"/>
    <lineage>
        <taxon>Eukaryota</taxon>
        <taxon>Metazoa</taxon>
        <taxon>Chordata</taxon>
        <taxon>Craniata</taxon>
        <taxon>Vertebrata</taxon>
        <taxon>Euteleostomi</taxon>
        <taxon>Archelosauria</taxon>
        <taxon>Archosauria</taxon>
        <taxon>Dinosauria</taxon>
        <taxon>Saurischia</taxon>
        <taxon>Theropoda</taxon>
        <taxon>Coelurosauria</taxon>
        <taxon>Aves</taxon>
        <taxon>Neognathae</taxon>
        <taxon>Neoaves</taxon>
        <taxon>Telluraves</taxon>
        <taxon>Australaves</taxon>
        <taxon>Passeriformes</taxon>
        <taxon>Sylvioidea</taxon>
        <taxon>Hirundinidae</taxon>
        <taxon>Hirundo</taxon>
    </lineage>
</organism>
<dbReference type="GO" id="GO:0003964">
    <property type="term" value="F:RNA-directed DNA polymerase activity"/>
    <property type="evidence" value="ECO:0007669"/>
    <property type="project" value="UniProtKB-KW"/>
</dbReference>
<dbReference type="Gene3D" id="2.40.70.10">
    <property type="entry name" value="Acid Proteases"/>
    <property type="match status" value="1"/>
</dbReference>
<evidence type="ECO:0000256" key="6">
    <source>
        <dbReference type="ARBA" id="ARBA00022918"/>
    </source>
</evidence>
<dbReference type="InterPro" id="IPR001969">
    <property type="entry name" value="Aspartic_peptidase_AS"/>
</dbReference>
<evidence type="ECO:0000256" key="3">
    <source>
        <dbReference type="ARBA" id="ARBA00022722"/>
    </source>
</evidence>
<dbReference type="GO" id="GO:0004190">
    <property type="term" value="F:aspartic-type endopeptidase activity"/>
    <property type="evidence" value="ECO:0007669"/>
    <property type="project" value="InterPro"/>
</dbReference>
<gene>
    <name evidence="9" type="ORF">DUI87_03070</name>
</gene>
<dbReference type="PANTHER" id="PTHR41694">
    <property type="entry name" value="ENDOGENOUS RETROVIRUS GROUP K MEMBER POL PROTEIN"/>
    <property type="match status" value="1"/>
</dbReference>
<keyword evidence="2" id="KW-0548">Nucleotidyltransferase</keyword>
<dbReference type="OrthoDB" id="9386368at2759"/>
<comment type="caution">
    <text evidence="9">The sequence shown here is derived from an EMBL/GenBank/DDBJ whole genome shotgun (WGS) entry which is preliminary data.</text>
</comment>
<dbReference type="SUPFAM" id="SSF53098">
    <property type="entry name" value="Ribonuclease H-like"/>
    <property type="match status" value="1"/>
</dbReference>
<dbReference type="InterPro" id="IPR012337">
    <property type="entry name" value="RNaseH-like_sf"/>
</dbReference>
<dbReference type="STRING" id="333673.A0A3M0LAZ1"/>
<dbReference type="InterPro" id="IPR036397">
    <property type="entry name" value="RNaseH_sf"/>
</dbReference>
<accession>A0A3M0LAZ1</accession>
<dbReference type="InterPro" id="IPR002156">
    <property type="entry name" value="RNaseH_domain"/>
</dbReference>